<dbReference type="SUPFAM" id="SSF56112">
    <property type="entry name" value="Protein kinase-like (PK-like)"/>
    <property type="match status" value="1"/>
</dbReference>
<gene>
    <name evidence="7" type="ORF">E4U57_001282</name>
</gene>
<sequence length="437" mass="50391">MLCDWMRLCFKASRNETAYVLPEPIEEAIWAERLKYFHPTQPGQILDGRFKTVAKLGYGRGSTVWLAENLEWWDTKIWSKSKLPRYVSIKITAIDIDAADEKGVLKLISNANPSHEGLKYIRVPLDTFDLQGENGTHSCLVFEPMGETLHKFQQDLPGGKFQLPLFKAYMYLLLQSLDYLHTECRLIHTDIKDDNIMTSPMTDSEIKPFANYCKASAQPRYIRQEDGRVTYVSHDEIIGTRGLPWPRLADFNTCFPLLPGDLYHSSAIQCNQFRAPEVLLGIPWSYKVDIWNLGLLMWNLLGDTDLFDNSVGEDGKYDAHVHLAQMISQFGKPPPLVVKRERLCRENKLGYTIVNPRGKECETMNEYWGGPFFDDEGCMIRKDLIKEKKDPPGFFNELTGKDKSQFVDLVQSMIRWLPENRKTAAELLKHPFFIHED</sequence>
<keyword evidence="5" id="KW-0067">ATP-binding</keyword>
<reference evidence="7 8" key="1">
    <citation type="journal article" date="2020" name="bioRxiv">
        <title>Whole genome comparisons of ergot fungi reveals the divergence and evolution of species within the genus Claviceps are the result of varying mechanisms driving genome evolution and host range expansion.</title>
        <authorList>
            <person name="Wyka S.A."/>
            <person name="Mondo S.J."/>
            <person name="Liu M."/>
            <person name="Dettman J."/>
            <person name="Nalam V."/>
            <person name="Broders K.D."/>
        </authorList>
    </citation>
    <scope>NUCLEOTIDE SEQUENCE [LARGE SCALE GENOMIC DNA]</scope>
    <source>
        <strain evidence="7 8">LM583</strain>
    </source>
</reference>
<protein>
    <recommendedName>
        <fullName evidence="6">Protein kinase domain-containing protein</fullName>
    </recommendedName>
</protein>
<organism evidence="7 8">
    <name type="scientific">Claviceps arundinis</name>
    <dbReference type="NCBI Taxonomy" id="1623583"/>
    <lineage>
        <taxon>Eukaryota</taxon>
        <taxon>Fungi</taxon>
        <taxon>Dikarya</taxon>
        <taxon>Ascomycota</taxon>
        <taxon>Pezizomycotina</taxon>
        <taxon>Sordariomycetes</taxon>
        <taxon>Hypocreomycetidae</taxon>
        <taxon>Hypocreales</taxon>
        <taxon>Clavicipitaceae</taxon>
        <taxon>Claviceps</taxon>
    </lineage>
</organism>
<evidence type="ECO:0000256" key="3">
    <source>
        <dbReference type="ARBA" id="ARBA00022741"/>
    </source>
</evidence>
<dbReference type="Gene3D" id="3.30.200.20">
    <property type="entry name" value="Phosphorylase Kinase, domain 1"/>
    <property type="match status" value="1"/>
</dbReference>
<evidence type="ECO:0000313" key="8">
    <source>
        <dbReference type="Proteomes" id="UP000742024"/>
    </source>
</evidence>
<dbReference type="InterPro" id="IPR000719">
    <property type="entry name" value="Prot_kinase_dom"/>
</dbReference>
<keyword evidence="1" id="KW-0723">Serine/threonine-protein kinase</keyword>
<proteinExistence type="predicted"/>
<dbReference type="Proteomes" id="UP000742024">
    <property type="component" value="Unassembled WGS sequence"/>
</dbReference>
<dbReference type="PROSITE" id="PS50011">
    <property type="entry name" value="PROTEIN_KINASE_DOM"/>
    <property type="match status" value="1"/>
</dbReference>
<dbReference type="PROSITE" id="PS00108">
    <property type="entry name" value="PROTEIN_KINASE_ST"/>
    <property type="match status" value="1"/>
</dbReference>
<feature type="domain" description="Protein kinase" evidence="6">
    <location>
        <begin position="50"/>
        <end position="433"/>
    </location>
</feature>
<accession>A0ABQ7PAW6</accession>
<dbReference type="InterPro" id="IPR008271">
    <property type="entry name" value="Ser/Thr_kinase_AS"/>
</dbReference>
<name>A0ABQ7PAW6_9HYPO</name>
<dbReference type="PANTHER" id="PTHR45646">
    <property type="entry name" value="SERINE/THREONINE-PROTEIN KINASE DOA-RELATED"/>
    <property type="match status" value="1"/>
</dbReference>
<evidence type="ECO:0000256" key="2">
    <source>
        <dbReference type="ARBA" id="ARBA00022679"/>
    </source>
</evidence>
<dbReference type="EMBL" id="SRPR01000145">
    <property type="protein sequence ID" value="KAG5958524.1"/>
    <property type="molecule type" value="Genomic_DNA"/>
</dbReference>
<keyword evidence="8" id="KW-1185">Reference proteome</keyword>
<dbReference type="SMART" id="SM00220">
    <property type="entry name" value="S_TKc"/>
    <property type="match status" value="1"/>
</dbReference>
<dbReference type="Gene3D" id="1.10.510.10">
    <property type="entry name" value="Transferase(Phosphotransferase) domain 1"/>
    <property type="match status" value="1"/>
</dbReference>
<evidence type="ECO:0000256" key="5">
    <source>
        <dbReference type="ARBA" id="ARBA00022840"/>
    </source>
</evidence>
<dbReference type="InterPro" id="IPR051175">
    <property type="entry name" value="CLK_kinases"/>
</dbReference>
<dbReference type="Pfam" id="PF00069">
    <property type="entry name" value="Pkinase"/>
    <property type="match status" value="1"/>
</dbReference>
<keyword evidence="4" id="KW-0418">Kinase</keyword>
<dbReference type="InterPro" id="IPR011009">
    <property type="entry name" value="Kinase-like_dom_sf"/>
</dbReference>
<keyword evidence="3" id="KW-0547">Nucleotide-binding</keyword>
<comment type="caution">
    <text evidence="7">The sequence shown here is derived from an EMBL/GenBank/DDBJ whole genome shotgun (WGS) entry which is preliminary data.</text>
</comment>
<evidence type="ECO:0000259" key="6">
    <source>
        <dbReference type="PROSITE" id="PS50011"/>
    </source>
</evidence>
<keyword evidence="2" id="KW-0808">Transferase</keyword>
<evidence type="ECO:0000256" key="1">
    <source>
        <dbReference type="ARBA" id="ARBA00022527"/>
    </source>
</evidence>
<dbReference type="PANTHER" id="PTHR45646:SF11">
    <property type="entry name" value="SERINE_THREONINE-PROTEIN KINASE DOA"/>
    <property type="match status" value="1"/>
</dbReference>
<evidence type="ECO:0000313" key="7">
    <source>
        <dbReference type="EMBL" id="KAG5958524.1"/>
    </source>
</evidence>
<evidence type="ECO:0000256" key="4">
    <source>
        <dbReference type="ARBA" id="ARBA00022777"/>
    </source>
</evidence>